<accession>A0A4Y2MWG0</accession>
<evidence type="ECO:0000313" key="2">
    <source>
        <dbReference type="Proteomes" id="UP000499080"/>
    </source>
</evidence>
<dbReference type="Proteomes" id="UP000499080">
    <property type="component" value="Unassembled WGS sequence"/>
</dbReference>
<comment type="caution">
    <text evidence="1">The sequence shown here is derived from an EMBL/GenBank/DDBJ whole genome shotgun (WGS) entry which is preliminary data.</text>
</comment>
<name>A0A4Y2MWG0_ARAVE</name>
<keyword evidence="2" id="KW-1185">Reference proteome</keyword>
<organism evidence="1 2">
    <name type="scientific">Araneus ventricosus</name>
    <name type="common">Orbweaver spider</name>
    <name type="synonym">Epeira ventricosa</name>
    <dbReference type="NCBI Taxonomy" id="182803"/>
    <lineage>
        <taxon>Eukaryota</taxon>
        <taxon>Metazoa</taxon>
        <taxon>Ecdysozoa</taxon>
        <taxon>Arthropoda</taxon>
        <taxon>Chelicerata</taxon>
        <taxon>Arachnida</taxon>
        <taxon>Araneae</taxon>
        <taxon>Araneomorphae</taxon>
        <taxon>Entelegynae</taxon>
        <taxon>Araneoidea</taxon>
        <taxon>Araneidae</taxon>
        <taxon>Araneus</taxon>
    </lineage>
</organism>
<gene>
    <name evidence="1" type="ORF">AVEN_266524_1</name>
</gene>
<reference evidence="1 2" key="1">
    <citation type="journal article" date="2019" name="Sci. Rep.">
        <title>Orb-weaving spider Araneus ventricosus genome elucidates the spidroin gene catalogue.</title>
        <authorList>
            <person name="Kono N."/>
            <person name="Nakamura H."/>
            <person name="Ohtoshi R."/>
            <person name="Moran D.A.P."/>
            <person name="Shinohara A."/>
            <person name="Yoshida Y."/>
            <person name="Fujiwara M."/>
            <person name="Mori M."/>
            <person name="Tomita M."/>
            <person name="Arakawa K."/>
        </authorList>
    </citation>
    <scope>NUCLEOTIDE SEQUENCE [LARGE SCALE GENOMIC DNA]</scope>
</reference>
<proteinExistence type="predicted"/>
<protein>
    <submittedName>
        <fullName evidence="1">Uncharacterized protein</fullName>
    </submittedName>
</protein>
<evidence type="ECO:0000313" key="1">
    <source>
        <dbReference type="EMBL" id="GBN29996.1"/>
    </source>
</evidence>
<dbReference type="EMBL" id="BGPR01007853">
    <property type="protein sequence ID" value="GBN29996.1"/>
    <property type="molecule type" value="Genomic_DNA"/>
</dbReference>
<sequence>MSLKPFSQPHISSLIAQDAVQYCYDIFSILYGIQNTGLRRRNIVQYLMIAGMLYTTDDFKSFESINLVECCASSSLMASKKYCASRLSRTPRGNPAYAKLISPFTSSANT</sequence>
<dbReference type="AlphaFoldDB" id="A0A4Y2MWG0"/>